<feature type="region of interest" description="Disordered" evidence="1">
    <location>
        <begin position="121"/>
        <end position="143"/>
    </location>
</feature>
<evidence type="ECO:0000313" key="3">
    <source>
        <dbReference type="Proteomes" id="UP000053477"/>
    </source>
</evidence>
<dbReference type="AlphaFoldDB" id="A0A0H2S4S8"/>
<keyword evidence="3" id="KW-1185">Reference proteome</keyword>
<name>A0A0H2S4S8_9AGAM</name>
<feature type="region of interest" description="Disordered" evidence="1">
    <location>
        <begin position="231"/>
        <end position="309"/>
    </location>
</feature>
<evidence type="ECO:0000313" key="2">
    <source>
        <dbReference type="EMBL" id="KLO11901.1"/>
    </source>
</evidence>
<protein>
    <submittedName>
        <fullName evidence="2">Uncharacterized protein</fullName>
    </submittedName>
</protein>
<feature type="compositionally biased region" description="Basic and acidic residues" evidence="1">
    <location>
        <begin position="239"/>
        <end position="256"/>
    </location>
</feature>
<reference evidence="2 3" key="1">
    <citation type="submission" date="2015-04" db="EMBL/GenBank/DDBJ databases">
        <title>Complete genome sequence of Schizopora paradoxa KUC8140, a cosmopolitan wood degrader in East Asia.</title>
        <authorList>
            <consortium name="DOE Joint Genome Institute"/>
            <person name="Min B."/>
            <person name="Park H."/>
            <person name="Jang Y."/>
            <person name="Kim J.-J."/>
            <person name="Kim K.H."/>
            <person name="Pangilinan J."/>
            <person name="Lipzen A."/>
            <person name="Riley R."/>
            <person name="Grigoriev I.V."/>
            <person name="Spatafora J.W."/>
            <person name="Choi I.-G."/>
        </authorList>
    </citation>
    <scope>NUCLEOTIDE SEQUENCE [LARGE SCALE GENOMIC DNA]</scope>
    <source>
        <strain evidence="2 3">KUC8140</strain>
    </source>
</reference>
<organism evidence="2 3">
    <name type="scientific">Schizopora paradoxa</name>
    <dbReference type="NCBI Taxonomy" id="27342"/>
    <lineage>
        <taxon>Eukaryota</taxon>
        <taxon>Fungi</taxon>
        <taxon>Dikarya</taxon>
        <taxon>Basidiomycota</taxon>
        <taxon>Agaricomycotina</taxon>
        <taxon>Agaricomycetes</taxon>
        <taxon>Hymenochaetales</taxon>
        <taxon>Schizoporaceae</taxon>
        <taxon>Schizopora</taxon>
    </lineage>
</organism>
<sequence>MSTISQDFQMHNLTIVVTCDTELQVRPLKLAINITNPAVTEDTNAPNPATPPHDVSSNAIPILAAPASAVVVTDRAEPPPASLPDLAQPTNADVHQTPIRTQMDEGQQAIVSPASAATVSSVTESYTSPQSQTSQIGGRTGASASPAVTVSSVTESYTSPQDALADTSSTFCIDNFELDTQLFRDAFERDPEGVLKVLERNETPKKYYGDQPDNDGDVIPDSLQSTRARAWSGNLRSPNTEHMDDKVSTPSAERKRACPTSDIDDLANRRVSSNRRRNDPDETPTKHLGANRRDRIMPTPTTHNLNATGAAVAGPTNAKRTLRYVSVEPVPLASGNEVRPEWIVEAEEYNRKCRAAFEAKLKRVYPN</sequence>
<gene>
    <name evidence="2" type="ORF">SCHPADRAFT_998511</name>
</gene>
<accession>A0A0H2S4S8</accession>
<dbReference type="InParanoid" id="A0A0H2S4S8"/>
<feature type="compositionally biased region" description="Basic and acidic residues" evidence="1">
    <location>
        <begin position="276"/>
        <end position="296"/>
    </location>
</feature>
<proteinExistence type="predicted"/>
<evidence type="ECO:0000256" key="1">
    <source>
        <dbReference type="SAM" id="MobiDB-lite"/>
    </source>
</evidence>
<dbReference type="EMBL" id="KQ085989">
    <property type="protein sequence ID" value="KLO11901.1"/>
    <property type="molecule type" value="Genomic_DNA"/>
</dbReference>
<dbReference type="Proteomes" id="UP000053477">
    <property type="component" value="Unassembled WGS sequence"/>
</dbReference>